<gene>
    <name evidence="2" type="ORF">GPM918_LOCUS32821</name>
    <name evidence="1" type="ORF">OVA965_LOCUS15032</name>
    <name evidence="4" type="ORF">SRO942_LOCUS33495</name>
    <name evidence="3" type="ORF">TMI583_LOCUS15038</name>
</gene>
<evidence type="ECO:0000313" key="2">
    <source>
        <dbReference type="EMBL" id="CAF1391582.1"/>
    </source>
</evidence>
<comment type="caution">
    <text evidence="2">The sequence shown here is derived from an EMBL/GenBank/DDBJ whole genome shotgun (WGS) entry which is preliminary data.</text>
</comment>
<accession>A0A815KLY1</accession>
<dbReference type="Proteomes" id="UP000682733">
    <property type="component" value="Unassembled WGS sequence"/>
</dbReference>
<dbReference type="Proteomes" id="UP000681722">
    <property type="component" value="Unassembled WGS sequence"/>
</dbReference>
<reference evidence="2" key="1">
    <citation type="submission" date="2021-02" db="EMBL/GenBank/DDBJ databases">
        <authorList>
            <person name="Nowell W R."/>
        </authorList>
    </citation>
    <scope>NUCLEOTIDE SEQUENCE</scope>
</reference>
<keyword evidence="5" id="KW-1185">Reference proteome</keyword>
<evidence type="ECO:0000313" key="3">
    <source>
        <dbReference type="EMBL" id="CAF3779663.1"/>
    </source>
</evidence>
<evidence type="ECO:0000313" key="5">
    <source>
        <dbReference type="Proteomes" id="UP000663829"/>
    </source>
</evidence>
<organism evidence="2 5">
    <name type="scientific">Didymodactylos carnosus</name>
    <dbReference type="NCBI Taxonomy" id="1234261"/>
    <lineage>
        <taxon>Eukaryota</taxon>
        <taxon>Metazoa</taxon>
        <taxon>Spiralia</taxon>
        <taxon>Gnathifera</taxon>
        <taxon>Rotifera</taxon>
        <taxon>Eurotatoria</taxon>
        <taxon>Bdelloidea</taxon>
        <taxon>Philodinida</taxon>
        <taxon>Philodinidae</taxon>
        <taxon>Didymodactylos</taxon>
    </lineage>
</organism>
<name>A0A815KLY1_9BILA</name>
<dbReference type="Proteomes" id="UP000677228">
    <property type="component" value="Unassembled WGS sequence"/>
</dbReference>
<dbReference type="AlphaFoldDB" id="A0A815KLY1"/>
<evidence type="ECO:0000313" key="4">
    <source>
        <dbReference type="EMBL" id="CAF4286111.1"/>
    </source>
</evidence>
<dbReference type="Proteomes" id="UP000663829">
    <property type="component" value="Unassembled WGS sequence"/>
</dbReference>
<protein>
    <submittedName>
        <fullName evidence="2">Uncharacterized protein</fullName>
    </submittedName>
</protein>
<dbReference type="EMBL" id="CAJOBA010006677">
    <property type="protein sequence ID" value="CAF3779663.1"/>
    <property type="molecule type" value="Genomic_DNA"/>
</dbReference>
<evidence type="ECO:0000313" key="1">
    <source>
        <dbReference type="EMBL" id="CAF1010849.1"/>
    </source>
</evidence>
<proteinExistence type="predicted"/>
<dbReference type="EMBL" id="CAJNOK010006668">
    <property type="protein sequence ID" value="CAF1010849.1"/>
    <property type="molecule type" value="Genomic_DNA"/>
</dbReference>
<dbReference type="EMBL" id="CAJNOQ010017019">
    <property type="protein sequence ID" value="CAF1391582.1"/>
    <property type="molecule type" value="Genomic_DNA"/>
</dbReference>
<dbReference type="EMBL" id="CAJOBC010082426">
    <property type="protein sequence ID" value="CAF4286111.1"/>
    <property type="molecule type" value="Genomic_DNA"/>
</dbReference>
<sequence length="137" mass="14889">MIELTTMHIHRYNGEFLPGVLGTSNIPNVATAGSILYDANGLKICKVSGIGKGKYVPYKNIDFENTMKITIPSADSIDSRISATATSSQRAIRKSNNIRVCPGDGCTASFETEEGLNIYIALNLHTQMNIKHALNDD</sequence>